<dbReference type="PANTHER" id="PTHR33908:SF3">
    <property type="entry name" value="UNDECAPRENYL PHOSPHATE-ALPHA-4-AMINO-4-DEOXY-L-ARABINOSE ARABINOSYL TRANSFERASE"/>
    <property type="match status" value="1"/>
</dbReference>
<dbReference type="AlphaFoldDB" id="W4LN37"/>
<reference evidence="10 11" key="1">
    <citation type="journal article" date="2014" name="Nature">
        <title>An environmental bacterial taxon with a large and distinct metabolic repertoire.</title>
        <authorList>
            <person name="Wilson M.C."/>
            <person name="Mori T."/>
            <person name="Ruckert C."/>
            <person name="Uria A.R."/>
            <person name="Helf M.J."/>
            <person name="Takada K."/>
            <person name="Gernert C."/>
            <person name="Steffens U.A."/>
            <person name="Heycke N."/>
            <person name="Schmitt S."/>
            <person name="Rinke C."/>
            <person name="Helfrich E.J."/>
            <person name="Brachmann A.O."/>
            <person name="Gurgui C."/>
            <person name="Wakimoto T."/>
            <person name="Kracht M."/>
            <person name="Crusemann M."/>
            <person name="Hentschel U."/>
            <person name="Abe I."/>
            <person name="Matsunaga S."/>
            <person name="Kalinowski J."/>
            <person name="Takeyama H."/>
            <person name="Piel J."/>
        </authorList>
    </citation>
    <scope>NUCLEOTIDE SEQUENCE [LARGE SCALE GENOMIC DNA]</scope>
    <source>
        <strain evidence="11">TSY1</strain>
    </source>
</reference>
<feature type="transmembrane region" description="Helical" evidence="8">
    <location>
        <begin position="411"/>
        <end position="429"/>
    </location>
</feature>
<keyword evidence="11" id="KW-1185">Reference proteome</keyword>
<dbReference type="GO" id="GO:0010041">
    <property type="term" value="P:response to iron(III) ion"/>
    <property type="evidence" value="ECO:0007669"/>
    <property type="project" value="TreeGrafter"/>
</dbReference>
<feature type="transmembrane region" description="Helical" evidence="8">
    <location>
        <begin position="173"/>
        <end position="200"/>
    </location>
</feature>
<dbReference type="GO" id="GO:0005886">
    <property type="term" value="C:plasma membrane"/>
    <property type="evidence" value="ECO:0007669"/>
    <property type="project" value="UniProtKB-SubCell"/>
</dbReference>
<sequence length="555" mass="62964">MNVAWLQSDRIIPLGLFVISLIILGFQVSNSGLAHPNELLYAESARDMYERGDWLTPYFDGKPRLNKPILFYWFILIAYHIIGPSLFAARVCSVICGAIGVVLLYLIGRTLFDRTTGFFAAAIALSTWGYALYARYAMTDMALTMWITAAIYCLVYMQTLHETTSKHHWVFTFYAILGFGFSTKGPPALFPLLIAAVYLLWTRQGHFARQLFLSWGWLIFILIAAPWYVIMFVLHQDTLLDIAHMEVVARSRGQLSDTEPVWYYVPLLFGYFFPWSILLPAAIISYRWWRLDAAPDAGRLTLSWLGVILLLFSLIRGKNPQYILPAFMPLAIIIGHTFVHGLTRQVKTPRSMQVSTYVLAALLALCTLIAAFVISLLMQQLSSPLIYGHVIILAAGTAAFLWSLRRQHYRAVFAALAIPQLLIWLFFLGQSLPQFDYDPGAYFANAIRHHSTATDRVGSMRIEPKALLFFLQRPVTRIGNVEQARDFLQSPGRAFVVMREADWPRLSEIAEQPLYILETGKRFRELDADDLLPPWPYGSDLTEQLVLVSNASQGS</sequence>
<dbReference type="InterPro" id="IPR003342">
    <property type="entry name" value="ArnT-like_N"/>
</dbReference>
<feature type="transmembrane region" description="Helical" evidence="8">
    <location>
        <begin position="354"/>
        <end position="378"/>
    </location>
</feature>
<gene>
    <name evidence="10" type="ORF">ETSY1_16110</name>
</gene>
<comment type="subcellular location">
    <subcellularLocation>
        <location evidence="1">Cell membrane</location>
        <topology evidence="1">Multi-pass membrane protein</topology>
    </subcellularLocation>
</comment>
<feature type="transmembrane region" description="Helical" evidence="8">
    <location>
        <begin position="143"/>
        <end position="161"/>
    </location>
</feature>
<feature type="transmembrane region" description="Helical" evidence="8">
    <location>
        <begin position="261"/>
        <end position="285"/>
    </location>
</feature>
<feature type="transmembrane region" description="Helical" evidence="8">
    <location>
        <begin position="118"/>
        <end position="136"/>
    </location>
</feature>
<dbReference type="Pfam" id="PF02366">
    <property type="entry name" value="PMT"/>
    <property type="match status" value="1"/>
</dbReference>
<evidence type="ECO:0000256" key="1">
    <source>
        <dbReference type="ARBA" id="ARBA00004651"/>
    </source>
</evidence>
<dbReference type="GO" id="GO:0006493">
    <property type="term" value="P:protein O-linked glycosylation"/>
    <property type="evidence" value="ECO:0007669"/>
    <property type="project" value="InterPro"/>
</dbReference>
<keyword evidence="6 8" id="KW-1133">Transmembrane helix</keyword>
<feature type="transmembrane region" description="Helical" evidence="8">
    <location>
        <begin position="12"/>
        <end position="29"/>
    </location>
</feature>
<dbReference type="HOGENOM" id="CLU_019200_0_1_7"/>
<dbReference type="InterPro" id="IPR050297">
    <property type="entry name" value="LipidA_mod_glycosyltrf_83"/>
</dbReference>
<feature type="transmembrane region" description="Helical" evidence="8">
    <location>
        <begin position="94"/>
        <end position="112"/>
    </location>
</feature>
<dbReference type="PANTHER" id="PTHR33908">
    <property type="entry name" value="MANNOSYLTRANSFERASE YKCB-RELATED"/>
    <property type="match status" value="1"/>
</dbReference>
<feature type="transmembrane region" description="Helical" evidence="8">
    <location>
        <begin position="297"/>
        <end position="316"/>
    </location>
</feature>
<comment type="caution">
    <text evidence="10">The sequence shown here is derived from an EMBL/GenBank/DDBJ whole genome shotgun (WGS) entry which is preliminary data.</text>
</comment>
<evidence type="ECO:0000256" key="3">
    <source>
        <dbReference type="ARBA" id="ARBA00022676"/>
    </source>
</evidence>
<dbReference type="Proteomes" id="UP000019141">
    <property type="component" value="Unassembled WGS sequence"/>
</dbReference>
<dbReference type="GO" id="GO:0000030">
    <property type="term" value="F:mannosyltransferase activity"/>
    <property type="evidence" value="ECO:0007669"/>
    <property type="project" value="InterPro"/>
</dbReference>
<proteinExistence type="predicted"/>
<organism evidence="10 11">
    <name type="scientific">Entotheonella factor</name>
    <dbReference type="NCBI Taxonomy" id="1429438"/>
    <lineage>
        <taxon>Bacteria</taxon>
        <taxon>Pseudomonadati</taxon>
        <taxon>Nitrospinota/Tectimicrobiota group</taxon>
        <taxon>Candidatus Tectimicrobiota</taxon>
        <taxon>Candidatus Entotheonellia</taxon>
        <taxon>Candidatus Entotheonellales</taxon>
        <taxon>Candidatus Entotheonellaceae</taxon>
        <taxon>Candidatus Entotheonella</taxon>
    </lineage>
</organism>
<feature type="transmembrane region" description="Helical" evidence="8">
    <location>
        <begin position="384"/>
        <end position="404"/>
    </location>
</feature>
<dbReference type="EMBL" id="AZHW01000479">
    <property type="protein sequence ID" value="ETW99140.1"/>
    <property type="molecule type" value="Genomic_DNA"/>
</dbReference>
<evidence type="ECO:0000313" key="11">
    <source>
        <dbReference type="Proteomes" id="UP000019141"/>
    </source>
</evidence>
<keyword evidence="5 8" id="KW-0812">Transmembrane</keyword>
<dbReference type="GO" id="GO:0016763">
    <property type="term" value="F:pentosyltransferase activity"/>
    <property type="evidence" value="ECO:0007669"/>
    <property type="project" value="TreeGrafter"/>
</dbReference>
<protein>
    <recommendedName>
        <fullName evidence="9">ArnT-like N-terminal domain-containing protein</fullName>
    </recommendedName>
</protein>
<evidence type="ECO:0000259" key="9">
    <source>
        <dbReference type="Pfam" id="PF02366"/>
    </source>
</evidence>
<name>W4LN37_ENTF1</name>
<dbReference type="GO" id="GO:0009103">
    <property type="term" value="P:lipopolysaccharide biosynthetic process"/>
    <property type="evidence" value="ECO:0007669"/>
    <property type="project" value="UniProtKB-ARBA"/>
</dbReference>
<evidence type="ECO:0000256" key="6">
    <source>
        <dbReference type="ARBA" id="ARBA00022989"/>
    </source>
</evidence>
<evidence type="ECO:0000313" key="10">
    <source>
        <dbReference type="EMBL" id="ETW99140.1"/>
    </source>
</evidence>
<keyword evidence="4" id="KW-0808">Transferase</keyword>
<keyword evidence="7 8" id="KW-0472">Membrane</keyword>
<keyword evidence="3" id="KW-0328">Glycosyltransferase</keyword>
<feature type="domain" description="ArnT-like N-terminal" evidence="9">
    <location>
        <begin position="30"/>
        <end position="232"/>
    </location>
</feature>
<feature type="transmembrane region" description="Helical" evidence="8">
    <location>
        <begin position="212"/>
        <end position="234"/>
    </location>
</feature>
<evidence type="ECO:0000256" key="5">
    <source>
        <dbReference type="ARBA" id="ARBA00022692"/>
    </source>
</evidence>
<feature type="transmembrane region" description="Helical" evidence="8">
    <location>
        <begin position="322"/>
        <end position="342"/>
    </location>
</feature>
<evidence type="ECO:0000256" key="4">
    <source>
        <dbReference type="ARBA" id="ARBA00022679"/>
    </source>
</evidence>
<keyword evidence="2" id="KW-1003">Cell membrane</keyword>
<evidence type="ECO:0000256" key="2">
    <source>
        <dbReference type="ARBA" id="ARBA00022475"/>
    </source>
</evidence>
<accession>W4LN37</accession>
<evidence type="ECO:0000256" key="7">
    <source>
        <dbReference type="ARBA" id="ARBA00023136"/>
    </source>
</evidence>
<evidence type="ECO:0000256" key="8">
    <source>
        <dbReference type="SAM" id="Phobius"/>
    </source>
</evidence>
<feature type="transmembrane region" description="Helical" evidence="8">
    <location>
        <begin position="69"/>
        <end position="87"/>
    </location>
</feature>